<evidence type="ECO:0000256" key="1">
    <source>
        <dbReference type="SAM" id="SignalP"/>
    </source>
</evidence>
<dbReference type="Gene3D" id="2.60.40.770">
    <property type="match status" value="1"/>
</dbReference>
<dbReference type="PANTHER" id="PTHR11306:SF43">
    <property type="entry name" value="IMMUNOGLOBULIN E-SET-RELATED"/>
    <property type="match status" value="1"/>
</dbReference>
<dbReference type="SMART" id="SM00737">
    <property type="entry name" value="ML"/>
    <property type="match status" value="1"/>
</dbReference>
<keyword evidence="4" id="KW-1185">Reference proteome</keyword>
<dbReference type="GO" id="GO:0032934">
    <property type="term" value="F:sterol binding"/>
    <property type="evidence" value="ECO:0007669"/>
    <property type="project" value="InterPro"/>
</dbReference>
<feature type="signal peptide" evidence="1">
    <location>
        <begin position="1"/>
        <end position="25"/>
    </location>
</feature>
<accession>A0AAD8KS25</accession>
<dbReference type="InterPro" id="IPR039670">
    <property type="entry name" value="NPC2-like"/>
</dbReference>
<keyword evidence="1" id="KW-0732">Signal</keyword>
<proteinExistence type="predicted"/>
<feature type="domain" description="MD-2-related lipid-recognition" evidence="2">
    <location>
        <begin position="28"/>
        <end position="143"/>
    </location>
</feature>
<dbReference type="SUPFAM" id="SSF81296">
    <property type="entry name" value="E set domains"/>
    <property type="match status" value="1"/>
</dbReference>
<reference evidence="3" key="1">
    <citation type="journal article" date="2023" name="bioRxiv">
        <title>Improved chromosome-level genome assembly for marigold (Tagetes erecta).</title>
        <authorList>
            <person name="Jiang F."/>
            <person name="Yuan L."/>
            <person name="Wang S."/>
            <person name="Wang H."/>
            <person name="Xu D."/>
            <person name="Wang A."/>
            <person name="Fan W."/>
        </authorList>
    </citation>
    <scope>NUCLEOTIDE SEQUENCE</scope>
    <source>
        <strain evidence="3">WSJ</strain>
        <tissue evidence="3">Leaf</tissue>
    </source>
</reference>
<dbReference type="Pfam" id="PF02221">
    <property type="entry name" value="E1_DerP2_DerF2"/>
    <property type="match status" value="1"/>
</dbReference>
<dbReference type="GO" id="GO:0015918">
    <property type="term" value="P:sterol transport"/>
    <property type="evidence" value="ECO:0007669"/>
    <property type="project" value="InterPro"/>
</dbReference>
<feature type="chain" id="PRO_5042217160" description="MD-2-related lipid-recognition domain-containing protein" evidence="1">
    <location>
        <begin position="26"/>
        <end position="157"/>
    </location>
</feature>
<dbReference type="AlphaFoldDB" id="A0AAD8KS25"/>
<evidence type="ECO:0000313" key="4">
    <source>
        <dbReference type="Proteomes" id="UP001229421"/>
    </source>
</evidence>
<dbReference type="InterPro" id="IPR014756">
    <property type="entry name" value="Ig_E-set"/>
</dbReference>
<evidence type="ECO:0000259" key="2">
    <source>
        <dbReference type="SMART" id="SM00737"/>
    </source>
</evidence>
<protein>
    <recommendedName>
        <fullName evidence="2">MD-2-related lipid-recognition domain-containing protein</fullName>
    </recommendedName>
</protein>
<sequence>MEQIQIKLFIALVYIFSVIASSTHATDFKYCDKEKGYNVTVNGVEVIPNPVIRGKETSFNISAFTGNPLSEGKVEISVAYFGWHVYGETGDLCASVSCPIPAGNFTISSSELLPILAPPGSYTLQLKVQDDDKNELTCIKFDFSIGFLASGEGLVDT</sequence>
<organism evidence="3 4">
    <name type="scientific">Tagetes erecta</name>
    <name type="common">African marigold</name>
    <dbReference type="NCBI Taxonomy" id="13708"/>
    <lineage>
        <taxon>Eukaryota</taxon>
        <taxon>Viridiplantae</taxon>
        <taxon>Streptophyta</taxon>
        <taxon>Embryophyta</taxon>
        <taxon>Tracheophyta</taxon>
        <taxon>Spermatophyta</taxon>
        <taxon>Magnoliopsida</taxon>
        <taxon>eudicotyledons</taxon>
        <taxon>Gunneridae</taxon>
        <taxon>Pentapetalae</taxon>
        <taxon>asterids</taxon>
        <taxon>campanulids</taxon>
        <taxon>Asterales</taxon>
        <taxon>Asteraceae</taxon>
        <taxon>Asteroideae</taxon>
        <taxon>Heliantheae alliance</taxon>
        <taxon>Tageteae</taxon>
        <taxon>Tagetes</taxon>
    </lineage>
</organism>
<evidence type="ECO:0000313" key="3">
    <source>
        <dbReference type="EMBL" id="KAK1426176.1"/>
    </source>
</evidence>
<dbReference type="Proteomes" id="UP001229421">
    <property type="component" value="Unassembled WGS sequence"/>
</dbReference>
<dbReference type="InterPro" id="IPR003172">
    <property type="entry name" value="ML_dom"/>
</dbReference>
<gene>
    <name evidence="3" type="ORF">QVD17_14845</name>
</gene>
<name>A0AAD8KS25_TARER</name>
<dbReference type="EMBL" id="JAUHHV010000004">
    <property type="protein sequence ID" value="KAK1426176.1"/>
    <property type="molecule type" value="Genomic_DNA"/>
</dbReference>
<dbReference type="PANTHER" id="PTHR11306">
    <property type="entry name" value="NIEMANN PICK TYPE C2 PROTEIN NPC2-RELATED"/>
    <property type="match status" value="1"/>
</dbReference>
<comment type="caution">
    <text evidence="3">The sequence shown here is derived from an EMBL/GenBank/DDBJ whole genome shotgun (WGS) entry which is preliminary data.</text>
</comment>